<dbReference type="Proteomes" id="UP000182077">
    <property type="component" value="Unassembled WGS sequence"/>
</dbReference>
<proteinExistence type="predicted"/>
<dbReference type="STRING" id="249189.RV04_GL001506"/>
<comment type="caution">
    <text evidence="2">The sequence shown here is derived from an EMBL/GenBank/DDBJ whole genome shotgun (WGS) entry which is preliminary data.</text>
</comment>
<gene>
    <name evidence="2" type="ORF">RV04_GL001506</name>
</gene>
<sequence length="368" mass="40202">MGIGGFTLVGSTKVEASQLYRAYNPNTGEHLYTQNKNEIPFVVSHGWRNEGNAWEAPNSGAQVYRMYNPNFGGDHFYTLNANERDHLKKVGWKYEGVSWYSGGKVPVYRLYNPNAKSGSHHYTVLASERDHLKKVGWRDEGIAFYATDDTTNQTNNSSVTPKHVDVNTTGIGGQEQAVGGSYRLLYSNKAFDNATLSSPVIEFSADVAMTGSSSDYETQFVIAGNGEGNGQIGVGIHYQAGSDANFAQGRINTTNINFPSGSGTKGQQYYSVNTKAPRIANGQSVKLQAKYYSSGYMQTFVNGTLVGQYKTKLVPGSDAYILHINSNATVKIRNIKVLRNGSDVTKKGRPSFTNTSFDFNNSVVSGAY</sequence>
<dbReference type="EMBL" id="JXKQ01000003">
    <property type="protein sequence ID" value="OJG46340.1"/>
    <property type="molecule type" value="Genomic_DNA"/>
</dbReference>
<evidence type="ECO:0000313" key="2">
    <source>
        <dbReference type="EMBL" id="OJG46340.1"/>
    </source>
</evidence>
<evidence type="ECO:0000313" key="3">
    <source>
        <dbReference type="Proteomes" id="UP000182077"/>
    </source>
</evidence>
<feature type="domain" description="DUF5648" evidence="1">
    <location>
        <begin position="18"/>
        <end position="146"/>
    </location>
</feature>
<evidence type="ECO:0000259" key="1">
    <source>
        <dbReference type="Pfam" id="PF18885"/>
    </source>
</evidence>
<dbReference type="AlphaFoldDB" id="A0A1L8TPZ1"/>
<keyword evidence="3" id="KW-1185">Reference proteome</keyword>
<reference evidence="2 3" key="1">
    <citation type="submission" date="2014-12" db="EMBL/GenBank/DDBJ databases">
        <title>Draft genome sequences of 29 type strains of Enterococci.</title>
        <authorList>
            <person name="Zhong Z."/>
            <person name="Sun Z."/>
            <person name="Liu W."/>
            <person name="Zhang W."/>
            <person name="Zhang H."/>
        </authorList>
    </citation>
    <scope>NUCLEOTIDE SEQUENCE [LARGE SCALE GENOMIC DNA]</scope>
    <source>
        <strain evidence="2 3">DSM 17122</strain>
    </source>
</reference>
<name>A0A1L8TPZ1_9ENTE</name>
<dbReference type="Pfam" id="PF18885">
    <property type="entry name" value="DUF5648"/>
    <property type="match status" value="1"/>
</dbReference>
<organism evidence="2 3">
    <name type="scientific">Enterococcus hermanniensis</name>
    <dbReference type="NCBI Taxonomy" id="249189"/>
    <lineage>
        <taxon>Bacteria</taxon>
        <taxon>Bacillati</taxon>
        <taxon>Bacillota</taxon>
        <taxon>Bacilli</taxon>
        <taxon>Lactobacillales</taxon>
        <taxon>Enterococcaceae</taxon>
        <taxon>Enterococcus</taxon>
    </lineage>
</organism>
<protein>
    <recommendedName>
        <fullName evidence="1">DUF5648 domain-containing protein</fullName>
    </recommendedName>
</protein>
<accession>A0A1L8TPZ1</accession>
<dbReference type="InterPro" id="IPR043708">
    <property type="entry name" value="DUF5648"/>
</dbReference>